<name>A0A7C5HHI5_9CHLB</name>
<keyword evidence="1" id="KW-0269">Exonuclease</keyword>
<gene>
    <name evidence="1" type="ORF">ENL01_03335</name>
</gene>
<keyword evidence="1" id="KW-0378">Hydrolase</keyword>
<sequence>PDVVFERCLDVREIDEALRPALMESYREVLRSILEANVQAEEGEAG</sequence>
<comment type="caution">
    <text evidence="1">The sequence shown here is derived from an EMBL/GenBank/DDBJ whole genome shotgun (WGS) entry which is preliminary data.</text>
</comment>
<proteinExistence type="predicted"/>
<reference evidence="1" key="1">
    <citation type="journal article" date="2020" name="mSystems">
        <title>Genome- and Community-Level Interaction Insights into Carbon Utilization and Element Cycling Functions of Hydrothermarchaeota in Hydrothermal Sediment.</title>
        <authorList>
            <person name="Zhou Z."/>
            <person name="Liu Y."/>
            <person name="Xu W."/>
            <person name="Pan J."/>
            <person name="Luo Z.H."/>
            <person name="Li M."/>
        </authorList>
    </citation>
    <scope>NUCLEOTIDE SEQUENCE [LARGE SCALE GENOMIC DNA]</scope>
    <source>
        <strain evidence="1">HyVt-628</strain>
    </source>
</reference>
<protein>
    <submittedName>
        <fullName evidence="1">Exonuclease sbcCD subunit D</fullName>
    </submittedName>
</protein>
<evidence type="ECO:0000313" key="1">
    <source>
        <dbReference type="EMBL" id="HHE07917.1"/>
    </source>
</evidence>
<keyword evidence="1" id="KW-0540">Nuclease</keyword>
<accession>A0A7C5HHI5</accession>
<dbReference type="EMBL" id="DRSK01000191">
    <property type="protein sequence ID" value="HHE07917.1"/>
    <property type="molecule type" value="Genomic_DNA"/>
</dbReference>
<organism evidence="1">
    <name type="scientific">Chlorobaculum parvum</name>
    <dbReference type="NCBI Taxonomy" id="274539"/>
    <lineage>
        <taxon>Bacteria</taxon>
        <taxon>Pseudomonadati</taxon>
        <taxon>Chlorobiota</taxon>
        <taxon>Chlorobiia</taxon>
        <taxon>Chlorobiales</taxon>
        <taxon>Chlorobiaceae</taxon>
        <taxon>Chlorobaculum</taxon>
    </lineage>
</organism>
<dbReference type="Proteomes" id="UP000886059">
    <property type="component" value="Unassembled WGS sequence"/>
</dbReference>
<feature type="non-terminal residue" evidence="1">
    <location>
        <position position="1"/>
    </location>
</feature>
<dbReference type="AlphaFoldDB" id="A0A7C5HHI5"/>
<dbReference type="GO" id="GO:0004527">
    <property type="term" value="F:exonuclease activity"/>
    <property type="evidence" value="ECO:0007669"/>
    <property type="project" value="UniProtKB-KW"/>
</dbReference>